<accession>A0A5C7FAH0</accession>
<dbReference type="PROSITE" id="PS50862">
    <property type="entry name" value="AA_TRNA_LIGASE_II"/>
    <property type="match status" value="1"/>
</dbReference>
<dbReference type="Proteomes" id="UP000321907">
    <property type="component" value="Unassembled WGS sequence"/>
</dbReference>
<dbReference type="InterPro" id="IPR033656">
    <property type="entry name" value="HisRS_anticodon"/>
</dbReference>
<feature type="binding site" evidence="10">
    <location>
        <position position="148"/>
    </location>
    <ligand>
        <name>L-histidine</name>
        <dbReference type="ChEBI" id="CHEBI:57595"/>
    </ligand>
</feature>
<dbReference type="AlphaFoldDB" id="A0A5C7FAH0"/>
<dbReference type="GO" id="GO:0004821">
    <property type="term" value="F:histidine-tRNA ligase activity"/>
    <property type="evidence" value="ECO:0007669"/>
    <property type="project" value="UniProtKB-UniRule"/>
</dbReference>
<dbReference type="InterPro" id="IPR004516">
    <property type="entry name" value="HisRS/HisZ"/>
</dbReference>
<comment type="caution">
    <text evidence="12">The sequence shown here is derived from an EMBL/GenBank/DDBJ whole genome shotgun (WGS) entry which is preliminary data.</text>
</comment>
<evidence type="ECO:0000256" key="8">
    <source>
        <dbReference type="ARBA" id="ARBA00047639"/>
    </source>
</evidence>
<dbReference type="EMBL" id="VOXD01000036">
    <property type="protein sequence ID" value="TXF87133.1"/>
    <property type="molecule type" value="Genomic_DNA"/>
</dbReference>
<evidence type="ECO:0000256" key="1">
    <source>
        <dbReference type="ARBA" id="ARBA00008226"/>
    </source>
</evidence>
<feature type="domain" description="Aminoacyl-transfer RNA synthetases class-II family profile" evidence="11">
    <location>
        <begin position="1"/>
        <end position="408"/>
    </location>
</feature>
<dbReference type="RefSeq" id="WP_147932305.1">
    <property type="nucleotide sequence ID" value="NZ_VOXD01000036.1"/>
</dbReference>
<dbReference type="InterPro" id="IPR036621">
    <property type="entry name" value="Anticodon-bd_dom_sf"/>
</dbReference>
<dbReference type="HAMAP" id="MF_00127">
    <property type="entry name" value="His_tRNA_synth"/>
    <property type="match status" value="1"/>
</dbReference>
<dbReference type="SUPFAM" id="SSF52954">
    <property type="entry name" value="Class II aaRS ABD-related"/>
    <property type="match status" value="1"/>
</dbReference>
<dbReference type="SUPFAM" id="SSF55681">
    <property type="entry name" value="Class II aaRS and biotin synthetases"/>
    <property type="match status" value="1"/>
</dbReference>
<evidence type="ECO:0000256" key="9">
    <source>
        <dbReference type="HAMAP-Rule" id="MF_00127"/>
    </source>
</evidence>
<dbReference type="InterPro" id="IPR004154">
    <property type="entry name" value="Anticodon-bd"/>
</dbReference>
<keyword evidence="3 9" id="KW-0436">Ligase</keyword>
<keyword evidence="4 9" id="KW-0547">Nucleotide-binding</keyword>
<feature type="binding site" evidence="10">
    <location>
        <begin position="302"/>
        <end position="303"/>
    </location>
    <ligand>
        <name>L-histidine</name>
        <dbReference type="ChEBI" id="CHEBI:57595"/>
    </ligand>
</feature>
<dbReference type="InterPro" id="IPR045864">
    <property type="entry name" value="aa-tRNA-synth_II/BPL/LPL"/>
</dbReference>
<dbReference type="GO" id="GO:0005737">
    <property type="term" value="C:cytoplasm"/>
    <property type="evidence" value="ECO:0007669"/>
    <property type="project" value="UniProtKB-SubCell"/>
</dbReference>
<dbReference type="CDD" id="cd00859">
    <property type="entry name" value="HisRS_anticodon"/>
    <property type="match status" value="1"/>
</dbReference>
<gene>
    <name evidence="9" type="primary">hisS</name>
    <name evidence="12" type="ORF">FUA23_18755</name>
</gene>
<evidence type="ECO:0000313" key="13">
    <source>
        <dbReference type="Proteomes" id="UP000321907"/>
    </source>
</evidence>
<feature type="binding site" evidence="10">
    <location>
        <position position="144"/>
    </location>
    <ligand>
        <name>L-histidine</name>
        <dbReference type="ChEBI" id="CHEBI:57595"/>
    </ligand>
</feature>
<dbReference type="PANTHER" id="PTHR11476:SF7">
    <property type="entry name" value="HISTIDINE--TRNA LIGASE"/>
    <property type="match status" value="1"/>
</dbReference>
<dbReference type="EC" id="6.1.1.21" evidence="9"/>
<name>A0A5C7FAH0_9BACT</name>
<keyword evidence="9" id="KW-0963">Cytoplasm</keyword>
<evidence type="ECO:0000256" key="6">
    <source>
        <dbReference type="ARBA" id="ARBA00022917"/>
    </source>
</evidence>
<keyword evidence="7 9" id="KW-0030">Aminoacyl-tRNA synthetase</keyword>
<evidence type="ECO:0000256" key="5">
    <source>
        <dbReference type="ARBA" id="ARBA00022840"/>
    </source>
</evidence>
<feature type="binding site" evidence="10">
    <location>
        <begin position="100"/>
        <end position="102"/>
    </location>
    <ligand>
        <name>L-histidine</name>
        <dbReference type="ChEBI" id="CHEBI:57595"/>
    </ligand>
</feature>
<evidence type="ECO:0000256" key="10">
    <source>
        <dbReference type="PIRSR" id="PIRSR001549-1"/>
    </source>
</evidence>
<dbReference type="InterPro" id="IPR041715">
    <property type="entry name" value="HisRS-like_core"/>
</dbReference>
<evidence type="ECO:0000256" key="2">
    <source>
        <dbReference type="ARBA" id="ARBA00011738"/>
    </source>
</evidence>
<dbReference type="Pfam" id="PF13393">
    <property type="entry name" value="tRNA-synt_His"/>
    <property type="match status" value="1"/>
</dbReference>
<comment type="subcellular location">
    <subcellularLocation>
        <location evidence="9">Cytoplasm</location>
    </subcellularLocation>
</comment>
<sequence length="459" mass="50926">MKPSIPKGTRDFLPSEVRRRDYIFSVIKKHFRRFGYQPIETPVMENLATLTGKYGEEGDKLLFKVLNNGNFLGKADADALAAKDSDKVLASISKRGLRYDLTVPFARYVVMHQNDLAFPFKRYAIMPVWRADRPQKGRYQEFYQCDADVVGSDSLFYEAELTQLLDGVFHELGLKAVIRLNNRKILAGLAEIAGMADNMMDMTIAIDKLDKIGWDKVAEDLTSRGANAGALQVIKQFLDAKSLDSVAPLLADSEIGKEGIAELQEVFDLIKQSSPLPRGEGFGEGVYNRLEFDVTLARGLNYYTGAIWEVAVDTDAPGQENIKMGSIAGGGRYADLTSIFGMKDMPGVGVSFGAERIYDVLEELDAFPADASEDLQYLIVCLDKETLNHGFGLVSRLRARGVHADLYPKAGKLQKMLKYADQRNAPKVVIIGSREAESGEYSVKTMGTGEQETLREEKL</sequence>
<organism evidence="12 13">
    <name type="scientific">Neolewinella aurantiaca</name>
    <dbReference type="NCBI Taxonomy" id="2602767"/>
    <lineage>
        <taxon>Bacteria</taxon>
        <taxon>Pseudomonadati</taxon>
        <taxon>Bacteroidota</taxon>
        <taxon>Saprospiria</taxon>
        <taxon>Saprospirales</taxon>
        <taxon>Lewinellaceae</taxon>
        <taxon>Neolewinella</taxon>
    </lineage>
</organism>
<keyword evidence="13" id="KW-1185">Reference proteome</keyword>
<feature type="binding site" evidence="10">
    <location>
        <position position="298"/>
    </location>
    <ligand>
        <name>L-histidine</name>
        <dbReference type="ChEBI" id="CHEBI:57595"/>
    </ligand>
</feature>
<comment type="subunit">
    <text evidence="2 9">Homodimer.</text>
</comment>
<proteinExistence type="inferred from homology"/>
<dbReference type="OrthoDB" id="9800814at2"/>
<comment type="similarity">
    <text evidence="1 9">Belongs to the class-II aminoacyl-tRNA synthetase family.</text>
</comment>
<reference evidence="12 13" key="1">
    <citation type="submission" date="2019-08" db="EMBL/GenBank/DDBJ databases">
        <title>Lewinella sp. strain SSH13 Genome sequencing and assembly.</title>
        <authorList>
            <person name="Kim I."/>
        </authorList>
    </citation>
    <scope>NUCLEOTIDE SEQUENCE [LARGE SCALE GENOMIC DNA]</scope>
    <source>
        <strain evidence="12 13">SSH13</strain>
    </source>
</reference>
<feature type="binding site" evidence="10">
    <location>
        <position position="130"/>
    </location>
    <ligand>
        <name>L-histidine</name>
        <dbReference type="ChEBI" id="CHEBI:57595"/>
    </ligand>
</feature>
<dbReference type="PIRSF" id="PIRSF001549">
    <property type="entry name" value="His-tRNA_synth"/>
    <property type="match status" value="1"/>
</dbReference>
<evidence type="ECO:0000256" key="4">
    <source>
        <dbReference type="ARBA" id="ARBA00022741"/>
    </source>
</evidence>
<evidence type="ECO:0000313" key="12">
    <source>
        <dbReference type="EMBL" id="TXF87133.1"/>
    </source>
</evidence>
<keyword evidence="5 9" id="KW-0067">ATP-binding</keyword>
<dbReference type="Gene3D" id="3.30.930.10">
    <property type="entry name" value="Bira Bifunctional Protein, Domain 2"/>
    <property type="match status" value="1"/>
</dbReference>
<evidence type="ECO:0000256" key="3">
    <source>
        <dbReference type="ARBA" id="ARBA00022598"/>
    </source>
</evidence>
<dbReference type="PANTHER" id="PTHR11476">
    <property type="entry name" value="HISTIDYL-TRNA SYNTHETASE"/>
    <property type="match status" value="1"/>
</dbReference>
<evidence type="ECO:0000259" key="11">
    <source>
        <dbReference type="PROSITE" id="PS50862"/>
    </source>
</evidence>
<dbReference type="CDD" id="cd00773">
    <property type="entry name" value="HisRS-like_core"/>
    <property type="match status" value="1"/>
</dbReference>
<keyword evidence="6 9" id="KW-0648">Protein biosynthesis</keyword>
<dbReference type="NCBIfam" id="TIGR00442">
    <property type="entry name" value="hisS"/>
    <property type="match status" value="1"/>
</dbReference>
<evidence type="ECO:0000256" key="7">
    <source>
        <dbReference type="ARBA" id="ARBA00023146"/>
    </source>
</evidence>
<dbReference type="InterPro" id="IPR015807">
    <property type="entry name" value="His-tRNA-ligase"/>
</dbReference>
<dbReference type="GO" id="GO:0006427">
    <property type="term" value="P:histidyl-tRNA aminoacylation"/>
    <property type="evidence" value="ECO:0007669"/>
    <property type="project" value="UniProtKB-UniRule"/>
</dbReference>
<protein>
    <recommendedName>
        <fullName evidence="9">Histidine--tRNA ligase</fullName>
        <ecNumber evidence="9">6.1.1.21</ecNumber>
    </recommendedName>
    <alternativeName>
        <fullName evidence="9">Histidyl-tRNA synthetase</fullName>
        <shortName evidence="9">HisRS</shortName>
    </alternativeName>
</protein>
<dbReference type="InterPro" id="IPR006195">
    <property type="entry name" value="aa-tRNA-synth_II"/>
</dbReference>
<dbReference type="Gene3D" id="3.40.50.800">
    <property type="entry name" value="Anticodon-binding domain"/>
    <property type="match status" value="1"/>
</dbReference>
<comment type="catalytic activity">
    <reaction evidence="8 9">
        <text>tRNA(His) + L-histidine + ATP = L-histidyl-tRNA(His) + AMP + diphosphate + H(+)</text>
        <dbReference type="Rhea" id="RHEA:17313"/>
        <dbReference type="Rhea" id="RHEA-COMP:9665"/>
        <dbReference type="Rhea" id="RHEA-COMP:9689"/>
        <dbReference type="ChEBI" id="CHEBI:15378"/>
        <dbReference type="ChEBI" id="CHEBI:30616"/>
        <dbReference type="ChEBI" id="CHEBI:33019"/>
        <dbReference type="ChEBI" id="CHEBI:57595"/>
        <dbReference type="ChEBI" id="CHEBI:78442"/>
        <dbReference type="ChEBI" id="CHEBI:78527"/>
        <dbReference type="ChEBI" id="CHEBI:456215"/>
        <dbReference type="EC" id="6.1.1.21"/>
    </reaction>
</comment>
<dbReference type="Pfam" id="PF03129">
    <property type="entry name" value="HGTP_anticodon"/>
    <property type="match status" value="1"/>
</dbReference>
<dbReference type="GO" id="GO:0005524">
    <property type="term" value="F:ATP binding"/>
    <property type="evidence" value="ECO:0007669"/>
    <property type="project" value="UniProtKB-UniRule"/>
</dbReference>